<evidence type="ECO:0000313" key="5">
    <source>
        <dbReference type="Proteomes" id="UP000092154"/>
    </source>
</evidence>
<name>A0A1B7N8X6_9AGAM</name>
<keyword evidence="1" id="KW-0677">Repeat</keyword>
<proteinExistence type="predicted"/>
<gene>
    <name evidence="4" type="ORF">K503DRAFT_520463</name>
</gene>
<dbReference type="EMBL" id="KV448185">
    <property type="protein sequence ID" value="OAX41280.1"/>
    <property type="molecule type" value="Genomic_DNA"/>
</dbReference>
<dbReference type="AlphaFoldDB" id="A0A1B7N8X6"/>
<organism evidence="4 5">
    <name type="scientific">Rhizopogon vinicolor AM-OR11-026</name>
    <dbReference type="NCBI Taxonomy" id="1314800"/>
    <lineage>
        <taxon>Eukaryota</taxon>
        <taxon>Fungi</taxon>
        <taxon>Dikarya</taxon>
        <taxon>Basidiomycota</taxon>
        <taxon>Agaricomycotina</taxon>
        <taxon>Agaricomycetes</taxon>
        <taxon>Agaricomycetidae</taxon>
        <taxon>Boletales</taxon>
        <taxon>Suillineae</taxon>
        <taxon>Rhizopogonaceae</taxon>
        <taxon>Rhizopogon</taxon>
    </lineage>
</organism>
<protein>
    <recommendedName>
        <fullName evidence="3">Nephrocystin 3-like N-terminal domain-containing protein</fullName>
    </recommendedName>
</protein>
<sequence>MVTDPISTFLQGSGCYDGQLFSFDNQGKRNLETKLSFQIRRLPSSYGYRGCSIYSVSTQPSDPIPQQHAGDVIVTARATSTQSRDLNPQQYAGDTIVTVGATSTQSRDLITQQNAHDTVVDVGATSSQSRDLITQQTAGDVNAAVRAISTQSMDPSSQQYPSNALVAVGTMTSTAVGSIAQVQAATQLFSVQAGQTFLDNTVNVFEPLLSRIDTFVKIGRTFSEAHPYTKMAFMVLTAGYEVIRRQHARDDSIRKLASIMCDTYNLVSDAKDLCRFQDQQKTVTLLARQTIECAYFIRDYALHKSGSKNCITNVFSNIDATILTYETAFSAIMAALEQKVVLNTQLAVCHIHDALKDLAVKVDLNALPYATGASYHAQKGYDNIPVKEDLLVEISDWVNDQSSPAIYLLIGPCGSEASAAAHLVARRFDDISRLGSSYCLDRTRQTQQQPTNLFSTIARDLADHDSEFMACLSDKVKRKAMCSSPHIPTQFDFILAPAQQLTSFGPMLVVIDALDACGNANSRVDVLSVLKEKAQYLPPSFKFLITCLPDTDVTTALRGCAHVLSKGLDTVVTKQLCDEGSTAGRIKPRPETPPIQTALSQPDYFALSKYASGVSNMSSSSLSSVTTSIFDRPFSPDSDMSSPASSIIPFTDAGSPKRFLGTIKRIETTEECYSLDADGRLQVRRTSLKQTVKQHAASTPRHALSHTRMLDEPNAHAFISEPTEDTLGVDLPRCESPRPQTKRCAPFRHETLIRGEIQTTEPSALLSP</sequence>
<evidence type="ECO:0000259" key="3">
    <source>
        <dbReference type="Pfam" id="PF24883"/>
    </source>
</evidence>
<feature type="domain" description="Nephrocystin 3-like N-terminal" evidence="3">
    <location>
        <begin position="393"/>
        <end position="547"/>
    </location>
</feature>
<dbReference type="InterPro" id="IPR056884">
    <property type="entry name" value="NPHP3-like_N"/>
</dbReference>
<dbReference type="OrthoDB" id="3248304at2759"/>
<reference evidence="4 5" key="1">
    <citation type="submission" date="2016-06" db="EMBL/GenBank/DDBJ databases">
        <title>Comparative genomics of the ectomycorrhizal sister species Rhizopogon vinicolor and Rhizopogon vesiculosus (Basidiomycota: Boletales) reveals a divergence of the mating type B locus.</title>
        <authorList>
            <consortium name="DOE Joint Genome Institute"/>
            <person name="Mujic A.B."/>
            <person name="Kuo A."/>
            <person name="Tritt A."/>
            <person name="Lipzen A."/>
            <person name="Chen C."/>
            <person name="Johnson J."/>
            <person name="Sharma A."/>
            <person name="Barry K."/>
            <person name="Grigoriev I.V."/>
            <person name="Spatafora J.W."/>
        </authorList>
    </citation>
    <scope>NUCLEOTIDE SEQUENCE [LARGE SCALE GENOMIC DNA]</scope>
    <source>
        <strain evidence="4 5">AM-OR11-026</strain>
    </source>
</reference>
<evidence type="ECO:0000313" key="4">
    <source>
        <dbReference type="EMBL" id="OAX41280.1"/>
    </source>
</evidence>
<dbReference type="Proteomes" id="UP000092154">
    <property type="component" value="Unassembled WGS sequence"/>
</dbReference>
<dbReference type="Pfam" id="PF24883">
    <property type="entry name" value="NPHP3_N"/>
    <property type="match status" value="1"/>
</dbReference>
<keyword evidence="5" id="KW-1185">Reference proteome</keyword>
<evidence type="ECO:0000256" key="2">
    <source>
        <dbReference type="SAM" id="MobiDB-lite"/>
    </source>
</evidence>
<dbReference type="InParanoid" id="A0A1B7N8X6"/>
<feature type="region of interest" description="Disordered" evidence="2">
    <location>
        <begin position="747"/>
        <end position="768"/>
    </location>
</feature>
<evidence type="ECO:0000256" key="1">
    <source>
        <dbReference type="ARBA" id="ARBA00022737"/>
    </source>
</evidence>
<accession>A0A1B7N8X6</accession>